<dbReference type="GO" id="GO:0019145">
    <property type="term" value="F:aminobutyraldehyde dehydrogenase (NAD+) activity"/>
    <property type="evidence" value="ECO:0007669"/>
    <property type="project" value="UniProtKB-EC"/>
</dbReference>
<dbReference type="EMBL" id="QZWG01000011">
    <property type="protein sequence ID" value="RZB80885.1"/>
    <property type="molecule type" value="Genomic_DNA"/>
</dbReference>
<evidence type="ECO:0000256" key="3">
    <source>
        <dbReference type="ARBA" id="ARBA00023053"/>
    </source>
</evidence>
<comment type="caution">
    <text evidence="8">The sequence shown here is derived from an EMBL/GenBank/DDBJ whole genome shotgun (WGS) entry which is preliminary data.</text>
</comment>
<evidence type="ECO:0000256" key="5">
    <source>
        <dbReference type="ARBA" id="ARBA00047421"/>
    </source>
</evidence>
<comment type="similarity">
    <text evidence="1">Belongs to the aldehyde dehydrogenase family.</text>
</comment>
<dbReference type="PANTHER" id="PTHR43860:SF9">
    <property type="entry name" value="NAD-DEPENDENT ALDEHYDE DEHYDROGENASE FAMILY PROTEIN"/>
    <property type="match status" value="1"/>
</dbReference>
<accession>A0A445I487</accession>
<name>A0A445I487_GLYSO</name>
<comment type="catalytic activity">
    <reaction evidence="5">
        <text>3-aminopropanal + NAD(+) + H2O = beta-alanine + NADH + 2 H(+)</text>
        <dbReference type="Rhea" id="RHEA:30695"/>
        <dbReference type="ChEBI" id="CHEBI:15377"/>
        <dbReference type="ChEBI" id="CHEBI:15378"/>
        <dbReference type="ChEBI" id="CHEBI:57540"/>
        <dbReference type="ChEBI" id="CHEBI:57945"/>
        <dbReference type="ChEBI" id="CHEBI:57966"/>
        <dbReference type="ChEBI" id="CHEBI:58374"/>
    </reaction>
    <physiologicalReaction direction="left-to-right" evidence="5">
        <dbReference type="Rhea" id="RHEA:30696"/>
    </physiologicalReaction>
</comment>
<protein>
    <recommendedName>
        <fullName evidence="4">aminobutyraldehyde dehydrogenase</fullName>
        <ecNumber evidence="4">1.2.1.19</ecNumber>
    </recommendedName>
</protein>
<evidence type="ECO:0000256" key="1">
    <source>
        <dbReference type="ARBA" id="ARBA00009986"/>
    </source>
</evidence>
<keyword evidence="2" id="KW-0520">NAD</keyword>
<keyword evidence="3" id="KW-0915">Sodium</keyword>
<feature type="domain" description="Aldehyde dehydrogenase" evidence="7">
    <location>
        <begin position="48"/>
        <end position="106"/>
    </location>
</feature>
<dbReference type="Proteomes" id="UP000289340">
    <property type="component" value="Chromosome 11"/>
</dbReference>
<organism evidence="8 9">
    <name type="scientific">Glycine soja</name>
    <name type="common">Wild soybean</name>
    <dbReference type="NCBI Taxonomy" id="3848"/>
    <lineage>
        <taxon>Eukaryota</taxon>
        <taxon>Viridiplantae</taxon>
        <taxon>Streptophyta</taxon>
        <taxon>Embryophyta</taxon>
        <taxon>Tracheophyta</taxon>
        <taxon>Spermatophyta</taxon>
        <taxon>Magnoliopsida</taxon>
        <taxon>eudicotyledons</taxon>
        <taxon>Gunneridae</taxon>
        <taxon>Pentapetalae</taxon>
        <taxon>rosids</taxon>
        <taxon>fabids</taxon>
        <taxon>Fabales</taxon>
        <taxon>Fabaceae</taxon>
        <taxon>Papilionoideae</taxon>
        <taxon>50 kb inversion clade</taxon>
        <taxon>NPAAA clade</taxon>
        <taxon>indigoferoid/millettioid clade</taxon>
        <taxon>Phaseoleae</taxon>
        <taxon>Glycine</taxon>
        <taxon>Glycine subgen. Soja</taxon>
    </lineage>
</organism>
<dbReference type="AlphaFoldDB" id="A0A445I487"/>
<dbReference type="Gene3D" id="3.40.309.10">
    <property type="entry name" value="Aldehyde Dehydrogenase, Chain A, domain 2"/>
    <property type="match status" value="1"/>
</dbReference>
<dbReference type="GO" id="GO:0110095">
    <property type="term" value="P:cellular detoxification of aldehyde"/>
    <property type="evidence" value="ECO:0007669"/>
    <property type="project" value="UniProtKB-ARBA"/>
</dbReference>
<dbReference type="SUPFAM" id="SSF53720">
    <property type="entry name" value="ALDH-like"/>
    <property type="match status" value="1"/>
</dbReference>
<keyword evidence="9" id="KW-1185">Reference proteome</keyword>
<dbReference type="EC" id="1.2.1.19" evidence="4"/>
<proteinExistence type="inferred from homology"/>
<evidence type="ECO:0000256" key="2">
    <source>
        <dbReference type="ARBA" id="ARBA00023027"/>
    </source>
</evidence>
<evidence type="ECO:0000256" key="4">
    <source>
        <dbReference type="ARBA" id="ARBA00039138"/>
    </source>
</evidence>
<dbReference type="InterPro" id="IPR016163">
    <property type="entry name" value="Ald_DH_C"/>
</dbReference>
<sequence length="144" mass="16377">MLERIDPNILFSCSGSSWWFGKSQRLFGTGPEVWNLQTNCLWNCPTTEWTVFGCFFTNGLICNTTCHLIVHESIATKFVNILVQWAKNIKISYPFEEGCRLGPIFSIFFFITSTNVAGEIVEIGQVKDFKVGDKVLAKLNHQVF</sequence>
<dbReference type="InterPro" id="IPR015590">
    <property type="entry name" value="Aldehyde_DH_dom"/>
</dbReference>
<evidence type="ECO:0000313" key="9">
    <source>
        <dbReference type="Proteomes" id="UP000289340"/>
    </source>
</evidence>
<reference evidence="8 9" key="1">
    <citation type="submission" date="2018-09" db="EMBL/GenBank/DDBJ databases">
        <title>A high-quality reference genome of wild soybean provides a powerful tool to mine soybean genomes.</title>
        <authorList>
            <person name="Xie M."/>
            <person name="Chung C.Y.L."/>
            <person name="Li M.-W."/>
            <person name="Wong F.-L."/>
            <person name="Chan T.-F."/>
            <person name="Lam H.-M."/>
        </authorList>
    </citation>
    <scope>NUCLEOTIDE SEQUENCE [LARGE SCALE GENOMIC DNA]</scope>
    <source>
        <strain evidence="9">cv. W05</strain>
        <tissue evidence="8">Hypocotyl of etiolated seedlings</tissue>
    </source>
</reference>
<dbReference type="Pfam" id="PF00171">
    <property type="entry name" value="Aldedh"/>
    <property type="match status" value="1"/>
</dbReference>
<evidence type="ECO:0000259" key="7">
    <source>
        <dbReference type="Pfam" id="PF00171"/>
    </source>
</evidence>
<evidence type="ECO:0000313" key="8">
    <source>
        <dbReference type="EMBL" id="RZB80885.1"/>
    </source>
</evidence>
<dbReference type="PANTHER" id="PTHR43860">
    <property type="entry name" value="BETAINE ALDEHYDE DEHYDROGENASE"/>
    <property type="match status" value="1"/>
</dbReference>
<comment type="catalytic activity">
    <reaction evidence="6">
        <text>4-aminobutanal + NAD(+) + H2O = 4-aminobutanoate + NADH + 2 H(+)</text>
        <dbReference type="Rhea" id="RHEA:19105"/>
        <dbReference type="ChEBI" id="CHEBI:15377"/>
        <dbReference type="ChEBI" id="CHEBI:15378"/>
        <dbReference type="ChEBI" id="CHEBI:57540"/>
        <dbReference type="ChEBI" id="CHEBI:57945"/>
        <dbReference type="ChEBI" id="CHEBI:58264"/>
        <dbReference type="ChEBI" id="CHEBI:59888"/>
        <dbReference type="EC" id="1.2.1.19"/>
    </reaction>
    <physiologicalReaction direction="left-to-right" evidence="6">
        <dbReference type="Rhea" id="RHEA:19106"/>
    </physiologicalReaction>
</comment>
<dbReference type="InterPro" id="IPR016161">
    <property type="entry name" value="Ald_DH/histidinol_DH"/>
</dbReference>
<gene>
    <name evidence="8" type="ORF">D0Y65_030566</name>
</gene>
<evidence type="ECO:0000256" key="6">
    <source>
        <dbReference type="ARBA" id="ARBA00049215"/>
    </source>
</evidence>